<keyword evidence="10 13" id="KW-0324">Glycolysis</keyword>
<comment type="similarity">
    <text evidence="2 13">Belongs to the pyruvate kinase family.</text>
</comment>
<evidence type="ECO:0000259" key="15">
    <source>
        <dbReference type="Pfam" id="PF02887"/>
    </source>
</evidence>
<dbReference type="GO" id="GO:0004743">
    <property type="term" value="F:pyruvate kinase activity"/>
    <property type="evidence" value="ECO:0007669"/>
    <property type="project" value="UniProtKB-UniRule"/>
</dbReference>
<dbReference type="InterPro" id="IPR001697">
    <property type="entry name" value="Pyr_Knase"/>
</dbReference>
<dbReference type="SUPFAM" id="SSF50800">
    <property type="entry name" value="PK beta-barrel domain-like"/>
    <property type="match status" value="1"/>
</dbReference>
<evidence type="ECO:0000256" key="13">
    <source>
        <dbReference type="RuleBase" id="RU000504"/>
    </source>
</evidence>
<dbReference type="Gene3D" id="3.20.20.60">
    <property type="entry name" value="Phosphoenolpyruvate-binding domains"/>
    <property type="match status" value="1"/>
</dbReference>
<proteinExistence type="inferred from homology"/>
<dbReference type="GO" id="GO:0005524">
    <property type="term" value="F:ATP binding"/>
    <property type="evidence" value="ECO:0007669"/>
    <property type="project" value="UniProtKB-KW"/>
</dbReference>
<name>E7C2N1_9BACT</name>
<evidence type="ECO:0000256" key="10">
    <source>
        <dbReference type="ARBA" id="ARBA00023152"/>
    </source>
</evidence>
<keyword evidence="6" id="KW-0547">Nucleotide-binding</keyword>
<evidence type="ECO:0000256" key="3">
    <source>
        <dbReference type="ARBA" id="ARBA00012142"/>
    </source>
</evidence>
<dbReference type="GO" id="GO:0000287">
    <property type="term" value="F:magnesium ion binding"/>
    <property type="evidence" value="ECO:0007669"/>
    <property type="project" value="UniProtKB-UniRule"/>
</dbReference>
<comment type="catalytic activity">
    <reaction evidence="13">
        <text>pyruvate + ATP = phosphoenolpyruvate + ADP + H(+)</text>
        <dbReference type="Rhea" id="RHEA:18157"/>
        <dbReference type="ChEBI" id="CHEBI:15361"/>
        <dbReference type="ChEBI" id="CHEBI:15378"/>
        <dbReference type="ChEBI" id="CHEBI:30616"/>
        <dbReference type="ChEBI" id="CHEBI:58702"/>
        <dbReference type="ChEBI" id="CHEBI:456216"/>
        <dbReference type="EC" id="2.7.1.40"/>
    </reaction>
</comment>
<evidence type="ECO:0000256" key="4">
    <source>
        <dbReference type="ARBA" id="ARBA00022679"/>
    </source>
</evidence>
<evidence type="ECO:0000256" key="9">
    <source>
        <dbReference type="ARBA" id="ARBA00022842"/>
    </source>
</evidence>
<dbReference type="EMBL" id="GU567963">
    <property type="protein sequence ID" value="ADI21705.1"/>
    <property type="molecule type" value="Genomic_DNA"/>
</dbReference>
<protein>
    <recommendedName>
        <fullName evidence="3 12">Pyruvate kinase</fullName>
        <ecNumber evidence="3 12">2.7.1.40</ecNumber>
    </recommendedName>
</protein>
<evidence type="ECO:0000256" key="1">
    <source>
        <dbReference type="ARBA" id="ARBA00004997"/>
    </source>
</evidence>
<dbReference type="EC" id="2.7.1.40" evidence="3 12"/>
<keyword evidence="8" id="KW-0067">ATP-binding</keyword>
<dbReference type="InterPro" id="IPR036918">
    <property type="entry name" value="Pyrv_Knase_C_sf"/>
</dbReference>
<dbReference type="Pfam" id="PF02887">
    <property type="entry name" value="PK_C"/>
    <property type="match status" value="1"/>
</dbReference>
<dbReference type="InterPro" id="IPR040442">
    <property type="entry name" value="Pyrv_kinase-like_dom_sf"/>
</dbReference>
<dbReference type="NCBIfam" id="NF004491">
    <property type="entry name" value="PRK05826.1"/>
    <property type="match status" value="1"/>
</dbReference>
<dbReference type="InterPro" id="IPR015793">
    <property type="entry name" value="Pyrv_Knase_brl"/>
</dbReference>
<organism evidence="16">
    <name type="scientific">uncultured Verrucomicrobiales bacterium HF0130_14P10</name>
    <dbReference type="NCBI Taxonomy" id="723606"/>
    <lineage>
        <taxon>Bacteria</taxon>
        <taxon>Pseudomonadati</taxon>
        <taxon>Verrucomicrobiota</taxon>
        <taxon>Verrucomicrobiia</taxon>
        <taxon>Verrucomicrobiales</taxon>
        <taxon>environmental samples</taxon>
    </lineage>
</organism>
<dbReference type="Gene3D" id="2.40.33.10">
    <property type="entry name" value="PK beta-barrel domain-like"/>
    <property type="match status" value="1"/>
</dbReference>
<dbReference type="InterPro" id="IPR015795">
    <property type="entry name" value="Pyrv_Knase_C"/>
</dbReference>
<keyword evidence="5" id="KW-0479">Metal-binding</keyword>
<dbReference type="NCBIfam" id="TIGR01064">
    <property type="entry name" value="pyruv_kin"/>
    <property type="match status" value="1"/>
</dbReference>
<evidence type="ECO:0000256" key="5">
    <source>
        <dbReference type="ARBA" id="ARBA00022723"/>
    </source>
</evidence>
<dbReference type="Pfam" id="PF00224">
    <property type="entry name" value="PK"/>
    <property type="match status" value="1"/>
</dbReference>
<evidence type="ECO:0000256" key="2">
    <source>
        <dbReference type="ARBA" id="ARBA00008663"/>
    </source>
</evidence>
<keyword evidence="11 16" id="KW-0670">Pyruvate</keyword>
<dbReference type="GO" id="GO:0030955">
    <property type="term" value="F:potassium ion binding"/>
    <property type="evidence" value="ECO:0007669"/>
    <property type="project" value="UniProtKB-UniRule"/>
</dbReference>
<evidence type="ECO:0000256" key="6">
    <source>
        <dbReference type="ARBA" id="ARBA00022741"/>
    </source>
</evidence>
<dbReference type="GO" id="GO:0016301">
    <property type="term" value="F:kinase activity"/>
    <property type="evidence" value="ECO:0007669"/>
    <property type="project" value="UniProtKB-KW"/>
</dbReference>
<dbReference type="UniPathway" id="UPA00109">
    <property type="reaction ID" value="UER00188"/>
</dbReference>
<evidence type="ECO:0000256" key="7">
    <source>
        <dbReference type="ARBA" id="ARBA00022777"/>
    </source>
</evidence>
<dbReference type="PRINTS" id="PR01050">
    <property type="entry name" value="PYRUVTKNASE"/>
</dbReference>
<dbReference type="AlphaFoldDB" id="E7C2N1"/>
<dbReference type="SUPFAM" id="SSF52935">
    <property type="entry name" value="PK C-terminal domain-like"/>
    <property type="match status" value="1"/>
</dbReference>
<feature type="domain" description="Pyruvate kinase barrel" evidence="14">
    <location>
        <begin position="6"/>
        <end position="329"/>
    </location>
</feature>
<evidence type="ECO:0000256" key="12">
    <source>
        <dbReference type="NCBIfam" id="TIGR01064"/>
    </source>
</evidence>
<dbReference type="InterPro" id="IPR015806">
    <property type="entry name" value="Pyrv_Knase_insert_dom_sf"/>
</dbReference>
<reference evidence="16" key="1">
    <citation type="submission" date="2010-01" db="EMBL/GenBank/DDBJ databases">
        <title>Genome fragments of uncultured bacteria from the North Pacific subtropical Gyre.</title>
        <authorList>
            <person name="Pham V.D."/>
            <person name="Delong E.F."/>
        </authorList>
    </citation>
    <scope>NUCLEOTIDE SEQUENCE</scope>
</reference>
<sequence>MKHLIRQTKVIATIGPASEDEATLTALFEEGVDVCRLNMAHAGHDWVRTITRRIHEVGKRVGREPAVMMDVKGPEIRTGFRKEKIQLEEGQRVDLVHKLQDFQGSHDSLPIVVNYEKLHEHLEPGNLVLLDSGLIRLKVLEIEKGQVRCKVTEAGELGSRRHINLPGTEVDLPSLTEKDKADSLVGIEEGHDFFALSFTRDAESIDLLRCFLSENASEAHIIAKIEDQSAVRNLDEIVRSADGLMVARGDLGIECTYEELPIIQRRAVGKCLELGKPVIVATHLLESMIDSPVPTRAEISDIANAVNEGADCLMLSGETTQGERPVECVRILTRIAGRIEQEITPGLTEELRLFRPKAKMLRSAAMLAMKIEEAAVLVFTRSGDLAEKLAALRPNGATVFAFTDVKGVHLRLRLRWGIEPFFMKFSEDPEQTIVNAIEHLRSCHWVENGDQLVTVTNVLAHGKVVESIQLREVE</sequence>
<dbReference type="SUPFAM" id="SSF51621">
    <property type="entry name" value="Phosphoenolpyruvate/pyruvate domain"/>
    <property type="match status" value="1"/>
</dbReference>
<keyword evidence="4 13" id="KW-0808">Transferase</keyword>
<feature type="domain" description="Pyruvate kinase C-terminal" evidence="15">
    <location>
        <begin position="360"/>
        <end position="458"/>
    </location>
</feature>
<dbReference type="InterPro" id="IPR015813">
    <property type="entry name" value="Pyrv/PenolPyrv_kinase-like_dom"/>
</dbReference>
<evidence type="ECO:0000256" key="11">
    <source>
        <dbReference type="ARBA" id="ARBA00023317"/>
    </source>
</evidence>
<keyword evidence="7 13" id="KW-0418">Kinase</keyword>
<keyword evidence="9 13" id="KW-0460">Magnesium</keyword>
<dbReference type="InterPro" id="IPR011037">
    <property type="entry name" value="Pyrv_Knase-like_insert_dom_sf"/>
</dbReference>
<dbReference type="Gene3D" id="3.40.1380.20">
    <property type="entry name" value="Pyruvate kinase, C-terminal domain"/>
    <property type="match status" value="1"/>
</dbReference>
<evidence type="ECO:0000256" key="8">
    <source>
        <dbReference type="ARBA" id="ARBA00022840"/>
    </source>
</evidence>
<comment type="pathway">
    <text evidence="1 13">Carbohydrate degradation; glycolysis; pyruvate from D-glyceraldehyde 3-phosphate: step 5/5.</text>
</comment>
<evidence type="ECO:0000313" key="16">
    <source>
        <dbReference type="EMBL" id="ADI21705.1"/>
    </source>
</evidence>
<dbReference type="FunFam" id="2.40.33.10:FF:000001">
    <property type="entry name" value="Pyruvate kinase"/>
    <property type="match status" value="1"/>
</dbReference>
<accession>E7C2N1</accession>
<evidence type="ECO:0000259" key="14">
    <source>
        <dbReference type="Pfam" id="PF00224"/>
    </source>
</evidence>
<dbReference type="PANTHER" id="PTHR11817">
    <property type="entry name" value="PYRUVATE KINASE"/>
    <property type="match status" value="1"/>
</dbReference>